<keyword evidence="1" id="KW-0863">Zinc-finger</keyword>
<proteinExistence type="predicted"/>
<evidence type="ECO:0000256" key="1">
    <source>
        <dbReference type="PROSITE-ProRule" id="PRU00042"/>
    </source>
</evidence>
<evidence type="ECO:0000259" key="2">
    <source>
        <dbReference type="PROSITE" id="PS50157"/>
    </source>
</evidence>
<keyword evidence="4" id="KW-1185">Reference proteome</keyword>
<evidence type="ECO:0000313" key="3">
    <source>
        <dbReference type="EMBL" id="GBM39279.1"/>
    </source>
</evidence>
<keyword evidence="1" id="KW-0862">Zinc</keyword>
<dbReference type="PROSITE" id="PS00028">
    <property type="entry name" value="ZINC_FINGER_C2H2_1"/>
    <property type="match status" value="1"/>
</dbReference>
<accession>A0A4Y2FG41</accession>
<reference evidence="3 4" key="1">
    <citation type="journal article" date="2019" name="Sci. Rep.">
        <title>Orb-weaving spider Araneus ventricosus genome elucidates the spidroin gene catalogue.</title>
        <authorList>
            <person name="Kono N."/>
            <person name="Nakamura H."/>
            <person name="Ohtoshi R."/>
            <person name="Moran D.A.P."/>
            <person name="Shinohara A."/>
            <person name="Yoshida Y."/>
            <person name="Fujiwara M."/>
            <person name="Mori M."/>
            <person name="Tomita M."/>
            <person name="Arakawa K."/>
        </authorList>
    </citation>
    <scope>NUCLEOTIDE SEQUENCE [LARGE SCALE GENOMIC DNA]</scope>
</reference>
<protein>
    <recommendedName>
        <fullName evidence="2">C2H2-type domain-containing protein</fullName>
    </recommendedName>
</protein>
<dbReference type="InterPro" id="IPR013087">
    <property type="entry name" value="Znf_C2H2_type"/>
</dbReference>
<keyword evidence="1" id="KW-0479">Metal-binding</keyword>
<dbReference type="AlphaFoldDB" id="A0A4Y2FG41"/>
<dbReference type="SUPFAM" id="SSF57667">
    <property type="entry name" value="beta-beta-alpha zinc fingers"/>
    <property type="match status" value="1"/>
</dbReference>
<dbReference type="GO" id="GO:0008270">
    <property type="term" value="F:zinc ion binding"/>
    <property type="evidence" value="ECO:0007669"/>
    <property type="project" value="UniProtKB-KW"/>
</dbReference>
<name>A0A4Y2FG41_ARAVE</name>
<evidence type="ECO:0000313" key="4">
    <source>
        <dbReference type="Proteomes" id="UP000499080"/>
    </source>
</evidence>
<gene>
    <name evidence="3" type="ORF">AVEN_140328_1</name>
</gene>
<sequence>MNYYSDRSYAVSLSVQSNVSVSNPPYFINYSNESNLIDDEMEIQKRSNNKKKKRPARYRKLPLALTHQSKDKKFEKRRLQRCKLFTREEYFLDTGQYKCDYCPKTFGYCSSLIGHLEAHAWFQRCIADRGQSVNTGTIIFRTST</sequence>
<dbReference type="PROSITE" id="PS50157">
    <property type="entry name" value="ZINC_FINGER_C2H2_2"/>
    <property type="match status" value="1"/>
</dbReference>
<dbReference type="Proteomes" id="UP000499080">
    <property type="component" value="Unassembled WGS sequence"/>
</dbReference>
<dbReference type="InterPro" id="IPR036236">
    <property type="entry name" value="Znf_C2H2_sf"/>
</dbReference>
<dbReference type="EMBL" id="BGPR01000891">
    <property type="protein sequence ID" value="GBM39279.1"/>
    <property type="molecule type" value="Genomic_DNA"/>
</dbReference>
<organism evidence="3 4">
    <name type="scientific">Araneus ventricosus</name>
    <name type="common">Orbweaver spider</name>
    <name type="synonym">Epeira ventricosa</name>
    <dbReference type="NCBI Taxonomy" id="182803"/>
    <lineage>
        <taxon>Eukaryota</taxon>
        <taxon>Metazoa</taxon>
        <taxon>Ecdysozoa</taxon>
        <taxon>Arthropoda</taxon>
        <taxon>Chelicerata</taxon>
        <taxon>Arachnida</taxon>
        <taxon>Araneae</taxon>
        <taxon>Araneomorphae</taxon>
        <taxon>Entelegynae</taxon>
        <taxon>Araneoidea</taxon>
        <taxon>Araneidae</taxon>
        <taxon>Araneus</taxon>
    </lineage>
</organism>
<feature type="domain" description="C2H2-type" evidence="2">
    <location>
        <begin position="97"/>
        <end position="120"/>
    </location>
</feature>
<comment type="caution">
    <text evidence="3">The sequence shown here is derived from an EMBL/GenBank/DDBJ whole genome shotgun (WGS) entry which is preliminary data.</text>
</comment>